<dbReference type="HOGENOM" id="CLU_028647_2_0_1"/>
<organism evidence="2 3">
    <name type="scientific">Solanum tuberosum</name>
    <name type="common">Potato</name>
    <dbReference type="NCBI Taxonomy" id="4113"/>
    <lineage>
        <taxon>Eukaryota</taxon>
        <taxon>Viridiplantae</taxon>
        <taxon>Streptophyta</taxon>
        <taxon>Embryophyta</taxon>
        <taxon>Tracheophyta</taxon>
        <taxon>Spermatophyta</taxon>
        <taxon>Magnoliopsida</taxon>
        <taxon>eudicotyledons</taxon>
        <taxon>Gunneridae</taxon>
        <taxon>Pentapetalae</taxon>
        <taxon>asterids</taxon>
        <taxon>lamiids</taxon>
        <taxon>Solanales</taxon>
        <taxon>Solanaceae</taxon>
        <taxon>Solanoideae</taxon>
        <taxon>Solaneae</taxon>
        <taxon>Solanum</taxon>
    </lineage>
</organism>
<accession>M1DNZ2</accession>
<proteinExistence type="predicted"/>
<protein>
    <submittedName>
        <fullName evidence="2">Integrase core domain containing protein</fullName>
    </submittedName>
</protein>
<dbReference type="InParanoid" id="M1DNZ2"/>
<evidence type="ECO:0000256" key="1">
    <source>
        <dbReference type="SAM" id="MobiDB-lite"/>
    </source>
</evidence>
<evidence type="ECO:0000313" key="2">
    <source>
        <dbReference type="EnsemblPlants" id="PGSC0003DMT400092042"/>
    </source>
</evidence>
<evidence type="ECO:0000313" key="3">
    <source>
        <dbReference type="Proteomes" id="UP000011115"/>
    </source>
</evidence>
<name>M1DNZ2_SOLTU</name>
<feature type="region of interest" description="Disordered" evidence="1">
    <location>
        <begin position="139"/>
        <end position="160"/>
    </location>
</feature>
<dbReference type="EnsemblPlants" id="PGSC0003DMT400092042">
    <property type="protein sequence ID" value="PGSC0003DMT400092042"/>
    <property type="gene ID" value="PGSC0003DMG400041613"/>
</dbReference>
<feature type="compositionally biased region" description="Low complexity" evidence="1">
    <location>
        <begin position="76"/>
        <end position="97"/>
    </location>
</feature>
<reference evidence="2" key="2">
    <citation type="submission" date="2015-06" db="UniProtKB">
        <authorList>
            <consortium name="EnsemblPlants"/>
        </authorList>
    </citation>
    <scope>IDENTIFICATION</scope>
    <source>
        <strain evidence="2">DM1-3 516 R44</strain>
    </source>
</reference>
<dbReference type="PaxDb" id="4113-PGSC0003DMT400092042"/>
<sequence length="256" mass="28991">MCRVEKQNLQKKSVAEVYRPYRRRLRSVVQSTDRFARLWFTSENPILGTLIYGGDIRIVDPSTDHVDAEKDSAYVPPATRTSPTTPRATRNQSRQVVTDVVTVSQSDEKNTVIGFESSPAYGSAAGSGSHDKAASFDEATSWGNIPSPPNADPTPVDEEPNRWCVEGQWKIYRDIKMLNEKENMARLIAEKRRVLIGSLHTVPDIYWLFQHHKCEWMGKEPGTYSKEILREFYASYAATLRGSIQKKANPKDQTPL</sequence>
<dbReference type="Proteomes" id="UP000011115">
    <property type="component" value="Unassembled WGS sequence"/>
</dbReference>
<dbReference type="Gramene" id="PGSC0003DMT400092042">
    <property type="protein sequence ID" value="PGSC0003DMT400092042"/>
    <property type="gene ID" value="PGSC0003DMG400041613"/>
</dbReference>
<feature type="region of interest" description="Disordered" evidence="1">
    <location>
        <begin position="74"/>
        <end position="97"/>
    </location>
</feature>
<dbReference type="AlphaFoldDB" id="M1DNZ2"/>
<keyword evidence="3" id="KW-1185">Reference proteome</keyword>
<reference evidence="3" key="1">
    <citation type="journal article" date="2011" name="Nature">
        <title>Genome sequence and analysis of the tuber crop potato.</title>
        <authorList>
            <consortium name="The Potato Genome Sequencing Consortium"/>
        </authorList>
    </citation>
    <scope>NUCLEOTIDE SEQUENCE [LARGE SCALE GENOMIC DNA]</scope>
    <source>
        <strain evidence="3">cv. DM1-3 516 R44</strain>
    </source>
</reference>